<accession>A0A451AJH1</accession>
<feature type="compositionally biased region" description="Low complexity" evidence="1">
    <location>
        <begin position="38"/>
        <end position="49"/>
    </location>
</feature>
<dbReference type="EMBL" id="CAADFZ010000082">
    <property type="protein sequence ID" value="VFK66179.1"/>
    <property type="molecule type" value="Genomic_DNA"/>
</dbReference>
<sequence>MPAVSLTNATPTTVGRVSPKGAARQDGAADPNIASGYATLTRPTATATPSPTPPPEPARLIVRSNVSGDTVTIDGRTVGPTGPEAHELAPGKHTIRVEKAGFEPFETRVTLTAGGEESIPAHLTVALEPGETFRDRLKDGSLGPKMVVIPAGKFPMGSPEDEKGRDSDEGPQHRVRISKAFALGVTEVTVTAFRGFVEGTGYRTSAEQGDGCYAWTGSSWELDKKLHWRKPGFEQGGDHPVVCVSWRDATAYAKWLSGQTGEDYRLPTEAEWEYATRAGTNTRYYWGNEEEPACRHANCCDTNCEYPWKSSCDDGYKNTAPVGRFQPNGFGLFDTSGNVWEWTADCWHGDYENAPEDGRAWGEEDGGNCARRVLRGGSWSSKPRRLRSADRSRGAPDDRNDRIGFRLARAL</sequence>
<evidence type="ECO:0000313" key="5">
    <source>
        <dbReference type="EMBL" id="VFK71787.1"/>
    </source>
</evidence>
<feature type="compositionally biased region" description="Basic and acidic residues" evidence="1">
    <location>
        <begin position="160"/>
        <end position="172"/>
    </location>
</feature>
<dbReference type="Pfam" id="PF03781">
    <property type="entry name" value="FGE-sulfatase"/>
    <property type="match status" value="1"/>
</dbReference>
<reference evidence="4" key="1">
    <citation type="submission" date="2019-02" db="EMBL/GenBank/DDBJ databases">
        <authorList>
            <person name="Gruber-Vodicka R. H."/>
            <person name="Seah K. B. B."/>
        </authorList>
    </citation>
    <scope>NUCLEOTIDE SEQUENCE</scope>
    <source>
        <strain evidence="5">BECK_BY19</strain>
        <strain evidence="4">BECK_BY8</strain>
    </source>
</reference>
<feature type="domain" description="Sulfatase-modifying factor enzyme-like" evidence="2">
    <location>
        <begin position="144"/>
        <end position="409"/>
    </location>
</feature>
<dbReference type="InterPro" id="IPR013229">
    <property type="entry name" value="PEGA"/>
</dbReference>
<feature type="region of interest" description="Disordered" evidence="1">
    <location>
        <begin position="150"/>
        <end position="172"/>
    </location>
</feature>
<evidence type="ECO:0000259" key="3">
    <source>
        <dbReference type="Pfam" id="PF08308"/>
    </source>
</evidence>
<feature type="compositionally biased region" description="Polar residues" evidence="1">
    <location>
        <begin position="1"/>
        <end position="15"/>
    </location>
</feature>
<dbReference type="InterPro" id="IPR016187">
    <property type="entry name" value="CTDL_fold"/>
</dbReference>
<dbReference type="AlphaFoldDB" id="A0A451AJH1"/>
<name>A0A451AJH1_9GAMM</name>
<dbReference type="Pfam" id="PF08308">
    <property type="entry name" value="PEGA"/>
    <property type="match status" value="1"/>
</dbReference>
<protein>
    <submittedName>
        <fullName evidence="4">Formylglycine-generating enzyme, required for sulfatase activity, contains SUMF1/FGE domain</fullName>
    </submittedName>
</protein>
<evidence type="ECO:0000256" key="1">
    <source>
        <dbReference type="SAM" id="MobiDB-lite"/>
    </source>
</evidence>
<feature type="domain" description="PEGA" evidence="3">
    <location>
        <begin position="60"/>
        <end position="122"/>
    </location>
</feature>
<dbReference type="EMBL" id="CAADGD010000082">
    <property type="protein sequence ID" value="VFK71787.1"/>
    <property type="molecule type" value="Genomic_DNA"/>
</dbReference>
<feature type="compositionally biased region" description="Basic and acidic residues" evidence="1">
    <location>
        <begin position="387"/>
        <end position="400"/>
    </location>
</feature>
<dbReference type="PANTHER" id="PTHR23150:SF35">
    <property type="entry name" value="BLL6746 PROTEIN"/>
    <property type="match status" value="1"/>
</dbReference>
<dbReference type="SUPFAM" id="SSF56436">
    <property type="entry name" value="C-type lectin-like"/>
    <property type="match status" value="1"/>
</dbReference>
<feature type="region of interest" description="Disordered" evidence="1">
    <location>
        <begin position="380"/>
        <end position="400"/>
    </location>
</feature>
<dbReference type="InterPro" id="IPR051043">
    <property type="entry name" value="Sulfatase_Mod_Factor_Kinase"/>
</dbReference>
<evidence type="ECO:0000259" key="2">
    <source>
        <dbReference type="Pfam" id="PF03781"/>
    </source>
</evidence>
<evidence type="ECO:0000313" key="4">
    <source>
        <dbReference type="EMBL" id="VFK66179.1"/>
    </source>
</evidence>
<organism evidence="4">
    <name type="scientific">Candidatus Kentrum sp. UNK</name>
    <dbReference type="NCBI Taxonomy" id="2126344"/>
    <lineage>
        <taxon>Bacteria</taxon>
        <taxon>Pseudomonadati</taxon>
        <taxon>Pseudomonadota</taxon>
        <taxon>Gammaproteobacteria</taxon>
        <taxon>Candidatus Kentrum</taxon>
    </lineage>
</organism>
<dbReference type="PANTHER" id="PTHR23150">
    <property type="entry name" value="SULFATASE MODIFYING FACTOR 1, 2"/>
    <property type="match status" value="1"/>
</dbReference>
<dbReference type="InterPro" id="IPR042095">
    <property type="entry name" value="SUMF_sf"/>
</dbReference>
<proteinExistence type="predicted"/>
<dbReference type="InterPro" id="IPR005532">
    <property type="entry name" value="SUMF_dom"/>
</dbReference>
<gene>
    <name evidence="4" type="ORF">BECKUNK1418G_GA0071005_10821</name>
    <name evidence="5" type="ORF">BECKUNK1418H_GA0071006_10821</name>
</gene>
<feature type="region of interest" description="Disordered" evidence="1">
    <location>
        <begin position="1"/>
        <end position="58"/>
    </location>
</feature>
<dbReference type="Gene3D" id="3.90.1580.10">
    <property type="entry name" value="paralog of FGE (formylglycine-generating enzyme)"/>
    <property type="match status" value="1"/>
</dbReference>
<dbReference type="GO" id="GO:0120147">
    <property type="term" value="F:formylglycine-generating oxidase activity"/>
    <property type="evidence" value="ECO:0007669"/>
    <property type="project" value="TreeGrafter"/>
</dbReference>